<evidence type="ECO:0000313" key="1">
    <source>
        <dbReference type="EMBL" id="TVU13809.1"/>
    </source>
</evidence>
<name>A0A5J9TR06_9POAL</name>
<evidence type="ECO:0000313" key="2">
    <source>
        <dbReference type="Proteomes" id="UP000324897"/>
    </source>
</evidence>
<dbReference type="PANTHER" id="PTHR34998">
    <property type="entry name" value="OS04G0357400 PROTEIN-RELATED"/>
    <property type="match status" value="1"/>
</dbReference>
<dbReference type="EMBL" id="RWGY01000031">
    <property type="protein sequence ID" value="TVU13809.1"/>
    <property type="molecule type" value="Genomic_DNA"/>
</dbReference>
<dbReference type="OrthoDB" id="671682at2759"/>
<feature type="non-terminal residue" evidence="1">
    <location>
        <position position="1"/>
    </location>
</feature>
<dbReference type="Proteomes" id="UP000324897">
    <property type="component" value="Unassembled WGS sequence"/>
</dbReference>
<keyword evidence="2" id="KW-1185">Reference proteome</keyword>
<gene>
    <name evidence="1" type="ORF">EJB05_37237</name>
</gene>
<proteinExistence type="predicted"/>
<accession>A0A5J9TR06</accession>
<reference evidence="1 2" key="1">
    <citation type="journal article" date="2019" name="Sci. Rep.">
        <title>A high-quality genome of Eragrostis curvula grass provides insights into Poaceae evolution and supports new strategies to enhance forage quality.</title>
        <authorList>
            <person name="Carballo J."/>
            <person name="Santos B.A.C.M."/>
            <person name="Zappacosta D."/>
            <person name="Garbus I."/>
            <person name="Selva J.P."/>
            <person name="Gallo C.A."/>
            <person name="Diaz A."/>
            <person name="Albertini E."/>
            <person name="Caccamo M."/>
            <person name="Echenique V."/>
        </authorList>
    </citation>
    <scope>NUCLEOTIDE SEQUENCE [LARGE SCALE GENOMIC DNA]</scope>
    <source>
        <strain evidence="2">cv. Victoria</strain>
        <tissue evidence="1">Leaf</tissue>
    </source>
</reference>
<comment type="caution">
    <text evidence="1">The sequence shown here is derived from an EMBL/GenBank/DDBJ whole genome shotgun (WGS) entry which is preliminary data.</text>
</comment>
<protein>
    <submittedName>
        <fullName evidence="1">Uncharacterized protein</fullName>
    </submittedName>
</protein>
<dbReference type="AlphaFoldDB" id="A0A5J9TR06"/>
<dbReference type="Gramene" id="TVU13809">
    <property type="protein sequence ID" value="TVU13809"/>
    <property type="gene ID" value="EJB05_37237"/>
</dbReference>
<organism evidence="1 2">
    <name type="scientific">Eragrostis curvula</name>
    <name type="common">weeping love grass</name>
    <dbReference type="NCBI Taxonomy" id="38414"/>
    <lineage>
        <taxon>Eukaryota</taxon>
        <taxon>Viridiplantae</taxon>
        <taxon>Streptophyta</taxon>
        <taxon>Embryophyta</taxon>
        <taxon>Tracheophyta</taxon>
        <taxon>Spermatophyta</taxon>
        <taxon>Magnoliopsida</taxon>
        <taxon>Liliopsida</taxon>
        <taxon>Poales</taxon>
        <taxon>Poaceae</taxon>
        <taxon>PACMAD clade</taxon>
        <taxon>Chloridoideae</taxon>
        <taxon>Eragrostideae</taxon>
        <taxon>Eragrostidinae</taxon>
        <taxon>Eragrostis</taxon>
    </lineage>
</organism>
<sequence>MKASFATAGPGSRAGDVAALGRLLSMRLEDGVAPELTVDLDLYRRVFASRDVSHSALNPDQAACLGPCPAPGDRYTGRGCEKTYGCRS</sequence>